<dbReference type="InterPro" id="IPR006121">
    <property type="entry name" value="HMA_dom"/>
</dbReference>
<feature type="transmembrane region" description="Helical" evidence="18">
    <location>
        <begin position="629"/>
        <end position="650"/>
    </location>
</feature>
<dbReference type="Pfam" id="PF00122">
    <property type="entry name" value="E1-E2_ATPase"/>
    <property type="match status" value="1"/>
</dbReference>
<dbReference type="SUPFAM" id="SSF81665">
    <property type="entry name" value="Calcium ATPase, transmembrane domain M"/>
    <property type="match status" value="1"/>
</dbReference>
<dbReference type="InterPro" id="IPR023214">
    <property type="entry name" value="HAD_sf"/>
</dbReference>
<evidence type="ECO:0000256" key="8">
    <source>
        <dbReference type="ARBA" id="ARBA00022741"/>
    </source>
</evidence>
<dbReference type="SFLD" id="SFLDS00003">
    <property type="entry name" value="Haloacid_Dehalogenase"/>
    <property type="match status" value="1"/>
</dbReference>
<dbReference type="InterPro" id="IPR023299">
    <property type="entry name" value="ATPase_P-typ_cyto_dom_N"/>
</dbReference>
<evidence type="ECO:0000256" key="11">
    <source>
        <dbReference type="ARBA" id="ARBA00022842"/>
    </source>
</evidence>
<feature type="domain" description="HMA" evidence="19">
    <location>
        <begin position="1"/>
        <end position="66"/>
    </location>
</feature>
<dbReference type="PANTHER" id="PTHR43520">
    <property type="entry name" value="ATP7, ISOFORM B"/>
    <property type="match status" value="1"/>
</dbReference>
<dbReference type="GO" id="GO:0005524">
    <property type="term" value="F:ATP binding"/>
    <property type="evidence" value="ECO:0007669"/>
    <property type="project" value="UniProtKB-UniRule"/>
</dbReference>
<dbReference type="PRINTS" id="PR00119">
    <property type="entry name" value="CATATPASE"/>
</dbReference>
<dbReference type="GO" id="GO:0140581">
    <property type="term" value="F:P-type monovalent copper transporter activity"/>
    <property type="evidence" value="ECO:0007669"/>
    <property type="project" value="UniProtKB-EC"/>
</dbReference>
<dbReference type="InterPro" id="IPR036412">
    <property type="entry name" value="HAD-like_sf"/>
</dbReference>
<feature type="transmembrane region" description="Helical" evidence="18">
    <location>
        <begin position="670"/>
        <end position="692"/>
    </location>
</feature>
<dbReference type="SFLD" id="SFLDF00027">
    <property type="entry name" value="p-type_atpase"/>
    <property type="match status" value="1"/>
</dbReference>
<evidence type="ECO:0000313" key="21">
    <source>
        <dbReference type="Proteomes" id="UP001165120"/>
    </source>
</evidence>
<feature type="domain" description="HMA" evidence="19">
    <location>
        <begin position="173"/>
        <end position="239"/>
    </location>
</feature>
<dbReference type="PROSITE" id="PS50846">
    <property type="entry name" value="HMA_2"/>
    <property type="match status" value="4"/>
</dbReference>
<reference evidence="20" key="1">
    <citation type="submission" date="2023-04" db="EMBL/GenBank/DDBJ databases">
        <title>Candida boidinii NBRC 10035.</title>
        <authorList>
            <person name="Ichikawa N."/>
            <person name="Sato H."/>
            <person name="Tonouchi N."/>
        </authorList>
    </citation>
    <scope>NUCLEOTIDE SEQUENCE</scope>
    <source>
        <strain evidence="20">NBRC 10035</strain>
    </source>
</reference>
<keyword evidence="12" id="KW-1278">Translocase</keyword>
<dbReference type="GO" id="GO:0005507">
    <property type="term" value="F:copper ion binding"/>
    <property type="evidence" value="ECO:0007669"/>
    <property type="project" value="InterPro"/>
</dbReference>
<dbReference type="NCBIfam" id="TIGR01494">
    <property type="entry name" value="ATPase_P-type"/>
    <property type="match status" value="1"/>
</dbReference>
<feature type="domain" description="HMA" evidence="19">
    <location>
        <begin position="89"/>
        <end position="155"/>
    </location>
</feature>
<evidence type="ECO:0000256" key="14">
    <source>
        <dbReference type="ARBA" id="ARBA00023008"/>
    </source>
</evidence>
<dbReference type="SUPFAM" id="SSF81653">
    <property type="entry name" value="Calcium ATPase, transduction domain A"/>
    <property type="match status" value="1"/>
</dbReference>
<dbReference type="PROSITE" id="PS00154">
    <property type="entry name" value="ATPASE_E1_E2"/>
    <property type="match status" value="1"/>
</dbReference>
<keyword evidence="15" id="KW-0406">Ion transport</keyword>
<dbReference type="InterPro" id="IPR017969">
    <property type="entry name" value="Heavy-metal-associated_CS"/>
</dbReference>
<evidence type="ECO:0000313" key="20">
    <source>
        <dbReference type="EMBL" id="GME69555.1"/>
    </source>
</evidence>
<keyword evidence="16 18" id="KW-0472">Membrane</keyword>
<accession>A0A9W6WFN1</accession>
<dbReference type="SUPFAM" id="SSF56784">
    <property type="entry name" value="HAD-like"/>
    <property type="match status" value="1"/>
</dbReference>
<feature type="domain" description="HMA" evidence="19">
    <location>
        <begin position="258"/>
        <end position="324"/>
    </location>
</feature>
<keyword evidence="4" id="KW-0813">Transport</keyword>
<evidence type="ECO:0000256" key="15">
    <source>
        <dbReference type="ARBA" id="ARBA00023065"/>
    </source>
</evidence>
<name>A0A9W6WFN1_CANBO</name>
<feature type="transmembrane region" description="Helical" evidence="18">
    <location>
        <begin position="454"/>
        <end position="473"/>
    </location>
</feature>
<keyword evidence="9" id="KW-0187">Copper transport</keyword>
<feature type="transmembrane region" description="Helical" evidence="18">
    <location>
        <begin position="1023"/>
        <end position="1043"/>
    </location>
</feature>
<dbReference type="Gene3D" id="3.30.70.100">
    <property type="match status" value="4"/>
</dbReference>
<proteinExistence type="inferred from homology"/>
<dbReference type="GO" id="GO:0055070">
    <property type="term" value="P:copper ion homeostasis"/>
    <property type="evidence" value="ECO:0007669"/>
    <property type="project" value="TreeGrafter"/>
</dbReference>
<organism evidence="20 21">
    <name type="scientific">Candida boidinii</name>
    <name type="common">Yeast</name>
    <dbReference type="NCBI Taxonomy" id="5477"/>
    <lineage>
        <taxon>Eukaryota</taxon>
        <taxon>Fungi</taxon>
        <taxon>Dikarya</taxon>
        <taxon>Ascomycota</taxon>
        <taxon>Saccharomycotina</taxon>
        <taxon>Pichiomycetes</taxon>
        <taxon>Pichiales</taxon>
        <taxon>Pichiaceae</taxon>
        <taxon>Ogataea</taxon>
        <taxon>Ogataea/Candida clade</taxon>
    </lineage>
</organism>
<feature type="transmembrane region" description="Helical" evidence="18">
    <location>
        <begin position="350"/>
        <end position="368"/>
    </location>
</feature>
<dbReference type="InterPro" id="IPR027256">
    <property type="entry name" value="P-typ_ATPase_IB"/>
</dbReference>
<comment type="similarity">
    <text evidence="2 18">Belongs to the cation transport ATPase (P-type) (TC 3.A.3) family. Type IB subfamily.</text>
</comment>
<evidence type="ECO:0000259" key="19">
    <source>
        <dbReference type="PROSITE" id="PS50846"/>
    </source>
</evidence>
<dbReference type="InterPro" id="IPR008250">
    <property type="entry name" value="ATPase_P-typ_transduc_dom_A_sf"/>
</dbReference>
<evidence type="ECO:0000256" key="17">
    <source>
        <dbReference type="ARBA" id="ARBA00080126"/>
    </source>
</evidence>
<dbReference type="GO" id="GO:0043682">
    <property type="term" value="F:P-type divalent copper transporter activity"/>
    <property type="evidence" value="ECO:0007669"/>
    <property type="project" value="TreeGrafter"/>
</dbReference>
<dbReference type="CDD" id="cd02094">
    <property type="entry name" value="P-type_ATPase_Cu-like"/>
    <property type="match status" value="1"/>
</dbReference>
<protein>
    <recommendedName>
        <fullName evidence="3">P-type Cu(+) transporter</fullName>
        <ecNumber evidence="3">7.2.2.8</ecNumber>
    </recommendedName>
    <alternativeName>
        <fullName evidence="17">Cu(2+)-ATPase</fullName>
    </alternativeName>
</protein>
<dbReference type="CDD" id="cd00371">
    <property type="entry name" value="HMA"/>
    <property type="match status" value="4"/>
</dbReference>
<evidence type="ECO:0000256" key="7">
    <source>
        <dbReference type="ARBA" id="ARBA00022737"/>
    </source>
</evidence>
<dbReference type="EMBL" id="BSXN01000708">
    <property type="protein sequence ID" value="GME69555.1"/>
    <property type="molecule type" value="Genomic_DNA"/>
</dbReference>
<dbReference type="Proteomes" id="UP001165120">
    <property type="component" value="Unassembled WGS sequence"/>
</dbReference>
<evidence type="ECO:0000256" key="1">
    <source>
        <dbReference type="ARBA" id="ARBA00004127"/>
    </source>
</evidence>
<evidence type="ECO:0000256" key="18">
    <source>
        <dbReference type="RuleBase" id="RU362081"/>
    </source>
</evidence>
<dbReference type="EC" id="7.2.2.8" evidence="3"/>
<evidence type="ECO:0000256" key="16">
    <source>
        <dbReference type="ARBA" id="ARBA00023136"/>
    </source>
</evidence>
<dbReference type="InterPro" id="IPR044492">
    <property type="entry name" value="P_typ_ATPase_HD_dom"/>
</dbReference>
<keyword evidence="21" id="KW-1185">Reference proteome</keyword>
<sequence>MTTLSVSGMTCSSCVNTVTKAIEKNKGVISSEVSLMTETAVVKHDPSKITASQILETIEDCGFDAAVLKEEQLQNDSTHTNSIEDEQVQTTTISVSGMTCGACVNTVTSAVNALDGVTSTEVSLMTETAVVKHNSNKSTTSNILEAIEDCGFESSLIREDVSTNITENHNNTQITTLSITGMTCSSCVNSITNSINSLQGVESVDISLMSQLGTIKHDPSLSTSSQLKEAIEDCGFDANIVEETELSNEITPNKDSTEKVQLKIFGMTCSNCTNSIENSLRSLDGIISCDVALITEMAKVTYNPDIIGIRQIISEIEDCGFDAIISNPLDTATQLQLISKDKEIKYWRDVFAKSLLFGIPVFILGHVIPMLRMSTNLKLKPIRISHGLYLETFIQFCLATYFQTILARRFYIHSYKALKHGTGTMDLLICTSTTIVYIYSIISILCALTSSRDYMPKVLLDTSVMLFIFVSLGKWVESRAKGSTSTALTRLLSLTPSTCVIIEEGIKAFKDRSSINPTNFTTKTISIDLLQKKDVVLVLPGARVPTDGICIFGSSEVDESLLTGESLPVFKSEGSRLVGGSVNTSGALYLLVDTLGESTQLQQIVKLVKDAQIVKAPIQTYADEIGSKFIQCIFALALMTFISWCIYLLLVSDDDIVDFFKDPSDGRILYSVALQIAISVIVVACPCALGLAAPTAIMVGTGVAAENGILIKGGDVLEVADQINCVIFDKTGTITTGKMTLINNKFIEDSDVSEIDLWKYLAAVEVMSEHPIGKAIYTNALKKLEHLESKSYISDLSIKNSKTIPGSGIIAEISMPDGKIKTVKVGNASIVQNSNIINDEDFTEYLLLQQSKISSVGHIVIDNKYYGFFELSDTVKPDARKTINDLQASGFTVGMVSGDNKEAAREISKMVNIPISNCCYGTKPDQKLHLVKSLQDDLGLKVAFVGDGINDAPALVQADLGIAIATGTDIAIDAADFVLLSGSSEHIENDHAYYETHSTTSLSNIISALSIASKTLHCIKTNFLFAVAYNFLMLPIAMGILIIPFDFTINPMIASASMACSSISVVFNSLRLKRWSPTDISNQITDFDIENNVNGDDVSEFSIANFQKNNRKIKISTSLSDRIRRALSLETSNRSSSYELLEN</sequence>
<keyword evidence="14" id="KW-0186">Copper</keyword>
<dbReference type="GO" id="GO:0016887">
    <property type="term" value="F:ATP hydrolysis activity"/>
    <property type="evidence" value="ECO:0007669"/>
    <property type="project" value="InterPro"/>
</dbReference>
<dbReference type="GO" id="GO:0012505">
    <property type="term" value="C:endomembrane system"/>
    <property type="evidence" value="ECO:0007669"/>
    <property type="project" value="UniProtKB-SubCell"/>
</dbReference>
<evidence type="ECO:0000256" key="2">
    <source>
        <dbReference type="ARBA" id="ARBA00006024"/>
    </source>
</evidence>
<evidence type="ECO:0000256" key="6">
    <source>
        <dbReference type="ARBA" id="ARBA00022723"/>
    </source>
</evidence>
<dbReference type="FunFam" id="3.30.70.100:FF:000043">
    <property type="entry name" value="Copper-transporting ATPase 2"/>
    <property type="match status" value="2"/>
</dbReference>
<dbReference type="Pfam" id="PF00403">
    <property type="entry name" value="HMA"/>
    <property type="match status" value="4"/>
</dbReference>
<dbReference type="SUPFAM" id="SSF55008">
    <property type="entry name" value="HMA, heavy metal-associated domain"/>
    <property type="match status" value="4"/>
</dbReference>
<keyword evidence="8 18" id="KW-0547">Nucleotide-binding</keyword>
<dbReference type="InterPro" id="IPR023298">
    <property type="entry name" value="ATPase_P-typ_TM_dom_sf"/>
</dbReference>
<dbReference type="InterPro" id="IPR001757">
    <property type="entry name" value="P_typ_ATPase"/>
</dbReference>
<evidence type="ECO:0000256" key="5">
    <source>
        <dbReference type="ARBA" id="ARBA00022692"/>
    </source>
</evidence>
<dbReference type="PANTHER" id="PTHR43520:SF8">
    <property type="entry name" value="P-TYPE CU(+) TRANSPORTER"/>
    <property type="match status" value="1"/>
</dbReference>
<dbReference type="PROSITE" id="PS01047">
    <property type="entry name" value="HMA_1"/>
    <property type="match status" value="4"/>
</dbReference>
<keyword evidence="5 18" id="KW-0812">Transmembrane</keyword>
<dbReference type="InterPro" id="IPR018303">
    <property type="entry name" value="ATPase_P-typ_P_site"/>
</dbReference>
<gene>
    <name evidence="20" type="ORF">Cboi02_000239700</name>
</gene>
<dbReference type="InterPro" id="IPR059000">
    <property type="entry name" value="ATPase_P-type_domA"/>
</dbReference>
<keyword evidence="11" id="KW-0460">Magnesium</keyword>
<dbReference type="NCBIfam" id="TIGR00003">
    <property type="entry name" value="copper ion binding protein"/>
    <property type="match status" value="3"/>
</dbReference>
<dbReference type="GO" id="GO:0030003">
    <property type="term" value="P:intracellular monoatomic cation homeostasis"/>
    <property type="evidence" value="ECO:0007669"/>
    <property type="project" value="UniProtKB-ARBA"/>
</dbReference>
<dbReference type="Gene3D" id="3.40.1110.10">
    <property type="entry name" value="Calcium-transporting ATPase, cytoplasmic domain N"/>
    <property type="match status" value="1"/>
</dbReference>
<dbReference type="SUPFAM" id="SSF81660">
    <property type="entry name" value="Metal cation-transporting ATPase, ATP-binding domain N"/>
    <property type="match status" value="1"/>
</dbReference>
<dbReference type="InterPro" id="IPR036163">
    <property type="entry name" value="HMA_dom_sf"/>
</dbReference>
<dbReference type="Pfam" id="PF00702">
    <property type="entry name" value="Hydrolase"/>
    <property type="match status" value="1"/>
</dbReference>
<evidence type="ECO:0000256" key="9">
    <source>
        <dbReference type="ARBA" id="ARBA00022796"/>
    </source>
</evidence>
<evidence type="ECO:0000256" key="10">
    <source>
        <dbReference type="ARBA" id="ARBA00022840"/>
    </source>
</evidence>
<evidence type="ECO:0000256" key="13">
    <source>
        <dbReference type="ARBA" id="ARBA00022989"/>
    </source>
</evidence>
<dbReference type="PRINTS" id="PR00942">
    <property type="entry name" value="CUATPASEI"/>
</dbReference>
<comment type="subcellular location">
    <subcellularLocation>
        <location evidence="1">Endomembrane system</location>
        <topology evidence="1">Multi-pass membrane protein</topology>
    </subcellularLocation>
    <subcellularLocation>
        <location evidence="18">Membrane</location>
    </subcellularLocation>
</comment>
<feature type="transmembrane region" description="Helical" evidence="18">
    <location>
        <begin position="388"/>
        <end position="406"/>
    </location>
</feature>
<dbReference type="FunFam" id="2.70.150.10:FF:000002">
    <property type="entry name" value="Copper-transporting ATPase 1, putative"/>
    <property type="match status" value="1"/>
</dbReference>
<dbReference type="InterPro" id="IPR006122">
    <property type="entry name" value="HMA_Cu_ion-bd"/>
</dbReference>
<dbReference type="Gene3D" id="3.40.50.1000">
    <property type="entry name" value="HAD superfamily/HAD-like"/>
    <property type="match status" value="1"/>
</dbReference>
<dbReference type="GO" id="GO:0016020">
    <property type="term" value="C:membrane"/>
    <property type="evidence" value="ECO:0007669"/>
    <property type="project" value="UniProtKB-SubCell"/>
</dbReference>
<evidence type="ECO:0000256" key="12">
    <source>
        <dbReference type="ARBA" id="ARBA00022967"/>
    </source>
</evidence>
<dbReference type="AlphaFoldDB" id="A0A9W6WFN1"/>
<comment type="caution">
    <text evidence="20">The sequence shown here is derived from an EMBL/GenBank/DDBJ whole genome shotgun (WGS) entry which is preliminary data.</text>
</comment>
<evidence type="ECO:0000256" key="4">
    <source>
        <dbReference type="ARBA" id="ARBA00022448"/>
    </source>
</evidence>
<keyword evidence="13 18" id="KW-1133">Transmembrane helix</keyword>
<keyword evidence="10 18" id="KW-0067">ATP-binding</keyword>
<keyword evidence="7" id="KW-0677">Repeat</keyword>
<dbReference type="Gene3D" id="2.70.150.10">
    <property type="entry name" value="Calcium-transporting ATPase, cytoplasmic transduction domain A"/>
    <property type="match status" value="1"/>
</dbReference>
<dbReference type="FunFam" id="3.30.70.100:FF:000001">
    <property type="entry name" value="ATPase copper transporting beta"/>
    <property type="match status" value="2"/>
</dbReference>
<evidence type="ECO:0000256" key="3">
    <source>
        <dbReference type="ARBA" id="ARBA00012517"/>
    </source>
</evidence>
<dbReference type="NCBIfam" id="TIGR01525">
    <property type="entry name" value="ATPase-IB_hvy"/>
    <property type="match status" value="1"/>
</dbReference>
<keyword evidence="6 18" id="KW-0479">Metal-binding</keyword>
<dbReference type="SFLD" id="SFLDG00002">
    <property type="entry name" value="C1.7:_P-type_atpase_like"/>
    <property type="match status" value="1"/>
</dbReference>
<feature type="transmembrane region" description="Helical" evidence="18">
    <location>
        <begin position="427"/>
        <end position="448"/>
    </location>
</feature>